<organism evidence="2 3">
    <name type="scientific">Longicatena caecimuris</name>
    <dbReference type="NCBI Taxonomy" id="1796635"/>
    <lineage>
        <taxon>Bacteria</taxon>
        <taxon>Bacillati</taxon>
        <taxon>Bacillota</taxon>
        <taxon>Erysipelotrichia</taxon>
        <taxon>Erysipelotrichales</taxon>
        <taxon>Erysipelotrichaceae</taxon>
        <taxon>Longicatena</taxon>
    </lineage>
</organism>
<dbReference type="NCBIfam" id="NF002805">
    <property type="entry name" value="PRK02947.1"/>
    <property type="match status" value="1"/>
</dbReference>
<evidence type="ECO:0000313" key="3">
    <source>
        <dbReference type="Proteomes" id="UP000295773"/>
    </source>
</evidence>
<feature type="domain" description="SIS" evidence="1">
    <location>
        <begin position="33"/>
        <end position="216"/>
    </location>
</feature>
<evidence type="ECO:0000313" key="2">
    <source>
        <dbReference type="EMBL" id="TCU60603.1"/>
    </source>
</evidence>
<dbReference type="InterPro" id="IPR046348">
    <property type="entry name" value="SIS_dom_sf"/>
</dbReference>
<name>A0A4R3TEX6_9FIRM</name>
<dbReference type="AlphaFoldDB" id="A0A4R3TEX6"/>
<dbReference type="PANTHER" id="PTHR30390">
    <property type="entry name" value="SEDOHEPTULOSE 7-PHOSPHATE ISOMERASE / DNAA INITIATOR-ASSOCIATING FACTOR FOR REPLICATION INITIATION"/>
    <property type="match status" value="1"/>
</dbReference>
<dbReference type="Gene3D" id="3.40.50.10490">
    <property type="entry name" value="Glucose-6-phosphate isomerase like protein, domain 1"/>
    <property type="match status" value="1"/>
</dbReference>
<sequence length="241" mass="26519">MEFFKTYHEVVMKAMENATKTNEDAIEKGAKLMADAVQNGHTLYTFGTGHSHMIGQDVYARAGGYAKIYPIVEIEMTLATHPTKSTHVERTAAYADVLDVLYHIEDGDVIIATSNSGRNPLVIEYMMRAKAKGAKIIAITSLSHSKTIKSRHESGKRLFELADVVLDNVAPYGDAGVDIDKETRMGPISTLTGCYLAQLLMGCFVEDLKQRGVDAPVFKSSNMDGADAYNQKLFDAYVIKK</sequence>
<dbReference type="PROSITE" id="PS51464">
    <property type="entry name" value="SIS"/>
    <property type="match status" value="1"/>
</dbReference>
<dbReference type="SUPFAM" id="SSF53697">
    <property type="entry name" value="SIS domain"/>
    <property type="match status" value="1"/>
</dbReference>
<comment type="caution">
    <text evidence="2">The sequence shown here is derived from an EMBL/GenBank/DDBJ whole genome shotgun (WGS) entry which is preliminary data.</text>
</comment>
<dbReference type="RefSeq" id="WP_008978791.1">
    <property type="nucleotide sequence ID" value="NZ_DBGDHU010000001.1"/>
</dbReference>
<evidence type="ECO:0000259" key="1">
    <source>
        <dbReference type="PROSITE" id="PS51464"/>
    </source>
</evidence>
<gene>
    <name evidence="2" type="ORF">EDD61_106113</name>
</gene>
<dbReference type="PANTHER" id="PTHR30390:SF7">
    <property type="entry name" value="PHOSPHOHEPTOSE ISOMERASE"/>
    <property type="match status" value="1"/>
</dbReference>
<dbReference type="Proteomes" id="UP000295773">
    <property type="component" value="Unassembled WGS sequence"/>
</dbReference>
<proteinExistence type="predicted"/>
<dbReference type="GO" id="GO:0097367">
    <property type="term" value="F:carbohydrate derivative binding"/>
    <property type="evidence" value="ECO:0007669"/>
    <property type="project" value="InterPro"/>
</dbReference>
<dbReference type="Pfam" id="PF13580">
    <property type="entry name" value="SIS_2"/>
    <property type="match status" value="1"/>
</dbReference>
<protein>
    <submittedName>
        <fullName evidence="2">Putative phosphosugar-binding protein</fullName>
    </submittedName>
</protein>
<keyword evidence="3" id="KW-1185">Reference proteome</keyword>
<dbReference type="EMBL" id="SMBP01000006">
    <property type="protein sequence ID" value="TCU60603.1"/>
    <property type="molecule type" value="Genomic_DNA"/>
</dbReference>
<dbReference type="GO" id="GO:1901135">
    <property type="term" value="P:carbohydrate derivative metabolic process"/>
    <property type="evidence" value="ECO:0007669"/>
    <property type="project" value="InterPro"/>
</dbReference>
<dbReference type="CDD" id="cd05013">
    <property type="entry name" value="SIS_RpiR"/>
    <property type="match status" value="1"/>
</dbReference>
<accession>A0A4R3TEX6</accession>
<dbReference type="InterPro" id="IPR050099">
    <property type="entry name" value="SIS_GmhA/DiaA_subfam"/>
</dbReference>
<reference evidence="2 3" key="1">
    <citation type="submission" date="2019-03" db="EMBL/GenBank/DDBJ databases">
        <title>Genomic Encyclopedia of Type Strains, Phase IV (KMG-IV): sequencing the most valuable type-strain genomes for metagenomic binning, comparative biology and taxonomic classification.</title>
        <authorList>
            <person name="Goeker M."/>
        </authorList>
    </citation>
    <scope>NUCLEOTIDE SEQUENCE [LARGE SCALE GENOMIC DNA]</scope>
    <source>
        <strain evidence="2 3">DSM 29481</strain>
    </source>
</reference>
<dbReference type="InterPro" id="IPR001347">
    <property type="entry name" value="SIS_dom"/>
</dbReference>
<dbReference type="InterPro" id="IPR035472">
    <property type="entry name" value="RpiR-like_SIS"/>
</dbReference>